<evidence type="ECO:0000313" key="1">
    <source>
        <dbReference type="EMBL" id="MBB4110171.1"/>
    </source>
</evidence>
<reference evidence="1 2" key="1">
    <citation type="submission" date="2020-08" db="EMBL/GenBank/DDBJ databases">
        <title>Genomic Encyclopedia of Type Strains, Phase IV (KMG-IV): sequencing the most valuable type-strain genomes for metagenomic binning, comparative biology and taxonomic classification.</title>
        <authorList>
            <person name="Goeker M."/>
        </authorList>
    </citation>
    <scope>NUCLEOTIDE SEQUENCE [LARGE SCALE GENOMIC DNA]</scope>
    <source>
        <strain evidence="1 2">DSM 100774</strain>
    </source>
</reference>
<evidence type="ECO:0000313" key="2">
    <source>
        <dbReference type="Proteomes" id="UP000532273"/>
    </source>
</evidence>
<accession>A0A7W6KE64</accession>
<gene>
    <name evidence="1" type="ORF">GGQ60_004199</name>
</gene>
<proteinExistence type="predicted"/>
<dbReference type="Proteomes" id="UP000532273">
    <property type="component" value="Unassembled WGS sequence"/>
</dbReference>
<comment type="caution">
    <text evidence="1">The sequence shown here is derived from an EMBL/GenBank/DDBJ whole genome shotgun (WGS) entry which is preliminary data.</text>
</comment>
<dbReference type="EMBL" id="JACIEF010000004">
    <property type="protein sequence ID" value="MBB4110171.1"/>
    <property type="molecule type" value="Genomic_DNA"/>
</dbReference>
<dbReference type="AlphaFoldDB" id="A0A7W6KE64"/>
<protein>
    <submittedName>
        <fullName evidence="1">Uncharacterized protein</fullName>
    </submittedName>
</protein>
<organism evidence="1 2">
    <name type="scientific">Pedobacter zeae</name>
    <dbReference type="NCBI Taxonomy" id="1737356"/>
    <lineage>
        <taxon>Bacteria</taxon>
        <taxon>Pseudomonadati</taxon>
        <taxon>Bacteroidota</taxon>
        <taxon>Sphingobacteriia</taxon>
        <taxon>Sphingobacteriales</taxon>
        <taxon>Sphingobacteriaceae</taxon>
        <taxon>Pedobacter</taxon>
    </lineage>
</organism>
<sequence length="56" mass="6727">MPFFGFLFSANLSFWQTNPFGTTLVRSEVDLNNLFTYEHTGKRKHLDTYREYLPDY</sequence>
<name>A0A7W6KE64_9SPHI</name>